<accession>A0A0E9T6I0</accession>
<dbReference type="AlphaFoldDB" id="A0A0E9T6I0"/>
<reference evidence="1" key="1">
    <citation type="submission" date="2014-11" db="EMBL/GenBank/DDBJ databases">
        <authorList>
            <person name="Amaro Gonzalez C."/>
        </authorList>
    </citation>
    <scope>NUCLEOTIDE SEQUENCE</scope>
</reference>
<proteinExistence type="predicted"/>
<name>A0A0E9T6I0_ANGAN</name>
<sequence length="53" mass="5695">MGRVGGLGSYCGLDWRPWNGLSISTVSDSLNSKPQLRKLIAIAGKSSVNRVFT</sequence>
<reference evidence="1" key="2">
    <citation type="journal article" date="2015" name="Fish Shellfish Immunol.">
        <title>Early steps in the European eel (Anguilla anguilla)-Vibrio vulnificus interaction in the gills: Role of the RtxA13 toxin.</title>
        <authorList>
            <person name="Callol A."/>
            <person name="Pajuelo D."/>
            <person name="Ebbesson L."/>
            <person name="Teles M."/>
            <person name="MacKenzie S."/>
            <person name="Amaro C."/>
        </authorList>
    </citation>
    <scope>NUCLEOTIDE SEQUENCE</scope>
</reference>
<evidence type="ECO:0000313" key="1">
    <source>
        <dbReference type="EMBL" id="JAH49231.1"/>
    </source>
</evidence>
<organism evidence="1">
    <name type="scientific">Anguilla anguilla</name>
    <name type="common">European freshwater eel</name>
    <name type="synonym">Muraena anguilla</name>
    <dbReference type="NCBI Taxonomy" id="7936"/>
    <lineage>
        <taxon>Eukaryota</taxon>
        <taxon>Metazoa</taxon>
        <taxon>Chordata</taxon>
        <taxon>Craniata</taxon>
        <taxon>Vertebrata</taxon>
        <taxon>Euteleostomi</taxon>
        <taxon>Actinopterygii</taxon>
        <taxon>Neopterygii</taxon>
        <taxon>Teleostei</taxon>
        <taxon>Anguilliformes</taxon>
        <taxon>Anguillidae</taxon>
        <taxon>Anguilla</taxon>
    </lineage>
</organism>
<protein>
    <submittedName>
        <fullName evidence="1">Uncharacterized protein</fullName>
    </submittedName>
</protein>
<dbReference type="EMBL" id="GBXM01059346">
    <property type="protein sequence ID" value="JAH49231.1"/>
    <property type="molecule type" value="Transcribed_RNA"/>
</dbReference>